<feature type="domain" description="AAA+ ATPase" evidence="1">
    <location>
        <begin position="22"/>
        <end position="333"/>
    </location>
</feature>
<dbReference type="Pfam" id="PF13175">
    <property type="entry name" value="AAA_15"/>
    <property type="match status" value="1"/>
</dbReference>
<dbReference type="RefSeq" id="WP_090347588.1">
    <property type="nucleotide sequence ID" value="NZ_LT629751.1"/>
</dbReference>
<dbReference type="OrthoDB" id="9815944at2"/>
<dbReference type="GO" id="GO:0000731">
    <property type="term" value="P:DNA synthesis involved in DNA repair"/>
    <property type="evidence" value="ECO:0007669"/>
    <property type="project" value="TreeGrafter"/>
</dbReference>
<dbReference type="PANTHER" id="PTHR32182:SF23">
    <property type="entry name" value="ATP BINDING PROTEIN"/>
    <property type="match status" value="1"/>
</dbReference>
<reference evidence="3" key="1">
    <citation type="submission" date="2016-10" db="EMBL/GenBank/DDBJ databases">
        <authorList>
            <person name="Varghese N."/>
            <person name="Submissions S."/>
        </authorList>
    </citation>
    <scope>NUCLEOTIDE SEQUENCE [LARGE SCALE GENOMIC DNA]</scope>
    <source>
        <strain evidence="3">KCTC 32247</strain>
    </source>
</reference>
<dbReference type="InterPro" id="IPR003959">
    <property type="entry name" value="ATPase_AAA_core"/>
</dbReference>
<dbReference type="InterPro" id="IPR003593">
    <property type="entry name" value="AAA+_ATPase"/>
</dbReference>
<name>A0A1H1MZ27_9PSED</name>
<accession>A0A1H1MZ27</accession>
<evidence type="ECO:0000313" key="2">
    <source>
        <dbReference type="EMBL" id="SDR91685.1"/>
    </source>
</evidence>
<dbReference type="InterPro" id="IPR041685">
    <property type="entry name" value="AAA_GajA/Old/RecF-like"/>
</dbReference>
<proteinExistence type="predicted"/>
<dbReference type="GO" id="GO:0005524">
    <property type="term" value="F:ATP binding"/>
    <property type="evidence" value="ECO:0007669"/>
    <property type="project" value="UniProtKB-KW"/>
</dbReference>
<dbReference type="SUPFAM" id="SSF52540">
    <property type="entry name" value="P-loop containing nucleoside triphosphate hydrolases"/>
    <property type="match status" value="1"/>
</dbReference>
<keyword evidence="2" id="KW-0547">Nucleotide-binding</keyword>
<evidence type="ECO:0000259" key="1">
    <source>
        <dbReference type="SMART" id="SM00382"/>
    </source>
</evidence>
<keyword evidence="3" id="KW-1185">Reference proteome</keyword>
<dbReference type="EMBL" id="LT629751">
    <property type="protein sequence ID" value="SDR91685.1"/>
    <property type="molecule type" value="Genomic_DNA"/>
</dbReference>
<evidence type="ECO:0000313" key="3">
    <source>
        <dbReference type="Proteomes" id="UP000243359"/>
    </source>
</evidence>
<dbReference type="Proteomes" id="UP000243359">
    <property type="component" value="Chromosome I"/>
</dbReference>
<dbReference type="STRING" id="1392877.SAMN05216221_0647"/>
<keyword evidence="2" id="KW-0067">ATP-binding</keyword>
<gene>
    <name evidence="2" type="ORF">SAMN05216221_0647</name>
</gene>
<dbReference type="Pfam" id="PF13304">
    <property type="entry name" value="AAA_21"/>
    <property type="match status" value="1"/>
</dbReference>
<dbReference type="InterPro" id="IPR027417">
    <property type="entry name" value="P-loop_NTPase"/>
</dbReference>
<organism evidence="2 3">
    <name type="scientific">Pseudomonas oryzae</name>
    <dbReference type="NCBI Taxonomy" id="1392877"/>
    <lineage>
        <taxon>Bacteria</taxon>
        <taxon>Pseudomonadati</taxon>
        <taxon>Pseudomonadota</taxon>
        <taxon>Gammaproteobacteria</taxon>
        <taxon>Pseudomonadales</taxon>
        <taxon>Pseudomonadaceae</taxon>
        <taxon>Pseudomonas</taxon>
    </lineage>
</organism>
<sequence>MRIDTLQLENFRGLRQVDLVFPGQMTLLVGVNGVGKSAVLDALAILLSAFVSRLQGNANKARKFSPDDIRVGQSGLRTSLQVSIAEQTLSWSMALNQRAGRDAGYKSELEALNELTKPWAEQIAGDQAPFNLPVAVHYGVQRAVVDTPLRVRDRHVYAQLDAYDEALENTATDFHAFFKWFRQREDLENEQIRDHAGYRDPQLVPVRRAIEQFMTGFSDLRVRRNPMRLTVKKDQVEFNLQQLSDGEKCLLALVADLAQRLTLANPGLADPLEGSGVVLIDEIDLHLHPRLQREVVSKLTGIFPNCQFIVSTHSPQILSHVPDDSVWLLRRDETSAEIVCSRPPVGTFGLDSNSVLEIIMDVPEREPQVKARLRELFVLVDGSQLEEAKALIEDIEKTSGELGELVRAKALIRRKELIGR</sequence>
<dbReference type="GO" id="GO:0016887">
    <property type="term" value="F:ATP hydrolysis activity"/>
    <property type="evidence" value="ECO:0007669"/>
    <property type="project" value="InterPro"/>
</dbReference>
<dbReference type="GO" id="GO:0006302">
    <property type="term" value="P:double-strand break repair"/>
    <property type="evidence" value="ECO:0007669"/>
    <property type="project" value="TreeGrafter"/>
</dbReference>
<protein>
    <submittedName>
        <fullName evidence="2">Predicted ATP-binding protein involved in virulence</fullName>
    </submittedName>
</protein>
<dbReference type="Gene3D" id="3.40.50.300">
    <property type="entry name" value="P-loop containing nucleotide triphosphate hydrolases"/>
    <property type="match status" value="1"/>
</dbReference>
<dbReference type="SMART" id="SM00382">
    <property type="entry name" value="AAA"/>
    <property type="match status" value="1"/>
</dbReference>
<dbReference type="AlphaFoldDB" id="A0A1H1MZ27"/>
<dbReference type="PANTHER" id="PTHR32182">
    <property type="entry name" value="DNA REPLICATION AND REPAIR PROTEIN RECF"/>
    <property type="match status" value="1"/>
</dbReference>